<comment type="caution">
    <text evidence="1">The sequence shown here is derived from an EMBL/GenBank/DDBJ whole genome shotgun (WGS) entry which is preliminary data.</text>
</comment>
<dbReference type="InParanoid" id="A0A066WEQ5"/>
<dbReference type="EMBL" id="JMSN01000022">
    <property type="protein sequence ID" value="KDN49235.1"/>
    <property type="molecule type" value="Genomic_DNA"/>
</dbReference>
<keyword evidence="2" id="KW-1185">Reference proteome</keyword>
<sequence>MELISTGWEDFCDTKALSTKPYRRSFGISNLGLLPVSQPSLSHAEAGLDGKLQRIRFAKDVSPVGDALVVDVVANQVDATTKISIVVSWREGSVKDKQAPLFIAALFVALRLLASVDEQGDPVLDIEIAQEKMTAFCHIVRLTCRTRKERVRGGIELQLVYRGTQQEGRIDH</sequence>
<dbReference type="Proteomes" id="UP000027361">
    <property type="component" value="Unassembled WGS sequence"/>
</dbReference>
<protein>
    <submittedName>
        <fullName evidence="1">Uncharacterized protein</fullName>
    </submittedName>
</protein>
<dbReference type="RefSeq" id="XP_013244318.1">
    <property type="nucleotide sequence ID" value="XM_013388864.1"/>
</dbReference>
<accession>A0A066WEQ5</accession>
<dbReference type="AlphaFoldDB" id="A0A066WEQ5"/>
<dbReference type="HOGENOM" id="CLU_1556354_0_0_1"/>
<proteinExistence type="predicted"/>
<evidence type="ECO:0000313" key="2">
    <source>
        <dbReference type="Proteomes" id="UP000027361"/>
    </source>
</evidence>
<name>A0A066WEQ5_TILAU</name>
<gene>
    <name evidence="1" type="ORF">K437DRAFT_79946</name>
</gene>
<organism evidence="1 2">
    <name type="scientific">Tilletiaria anomala (strain ATCC 24038 / CBS 436.72 / UBC 951)</name>
    <dbReference type="NCBI Taxonomy" id="1037660"/>
    <lineage>
        <taxon>Eukaryota</taxon>
        <taxon>Fungi</taxon>
        <taxon>Dikarya</taxon>
        <taxon>Basidiomycota</taxon>
        <taxon>Ustilaginomycotina</taxon>
        <taxon>Exobasidiomycetes</taxon>
        <taxon>Georgefischeriales</taxon>
        <taxon>Tilletiariaceae</taxon>
        <taxon>Tilletiaria</taxon>
    </lineage>
</organism>
<dbReference type="GeneID" id="25267828"/>
<reference evidence="1 2" key="1">
    <citation type="submission" date="2014-05" db="EMBL/GenBank/DDBJ databases">
        <title>Draft genome sequence of a rare smut relative, Tilletiaria anomala UBC 951.</title>
        <authorList>
            <consortium name="DOE Joint Genome Institute"/>
            <person name="Toome M."/>
            <person name="Kuo A."/>
            <person name="Henrissat B."/>
            <person name="Lipzen A."/>
            <person name="Tritt A."/>
            <person name="Yoshinaga Y."/>
            <person name="Zane M."/>
            <person name="Barry K."/>
            <person name="Grigoriev I.V."/>
            <person name="Spatafora J.W."/>
            <person name="Aimea M.C."/>
        </authorList>
    </citation>
    <scope>NUCLEOTIDE SEQUENCE [LARGE SCALE GENOMIC DNA]</scope>
    <source>
        <strain evidence="1 2">UBC 951</strain>
    </source>
</reference>
<evidence type="ECO:0000313" key="1">
    <source>
        <dbReference type="EMBL" id="KDN49235.1"/>
    </source>
</evidence>